<keyword evidence="1" id="KW-0479">Metal-binding</keyword>
<dbReference type="GO" id="GO:0016491">
    <property type="term" value="F:oxidoreductase activity"/>
    <property type="evidence" value="ECO:0007669"/>
    <property type="project" value="UniProtKB-KW"/>
</dbReference>
<dbReference type="InterPro" id="IPR033138">
    <property type="entry name" value="Cu_oxidase_CS"/>
</dbReference>
<dbReference type="PROSITE" id="PS00079">
    <property type="entry name" value="MULTICOPPER_OXIDASE1"/>
    <property type="match status" value="1"/>
</dbReference>
<dbReference type="CDD" id="cd04202">
    <property type="entry name" value="CuRO_D2_2dMcoN_like"/>
    <property type="match status" value="1"/>
</dbReference>
<evidence type="ECO:0000259" key="4">
    <source>
        <dbReference type="Pfam" id="PF07731"/>
    </source>
</evidence>
<dbReference type="Pfam" id="PF07731">
    <property type="entry name" value="Cu-oxidase_2"/>
    <property type="match status" value="1"/>
</dbReference>
<dbReference type="GO" id="GO:0005507">
    <property type="term" value="F:copper ion binding"/>
    <property type="evidence" value="ECO:0007669"/>
    <property type="project" value="InterPro"/>
</dbReference>
<evidence type="ECO:0000259" key="6">
    <source>
        <dbReference type="Pfam" id="PF13473"/>
    </source>
</evidence>
<proteinExistence type="predicted"/>
<keyword evidence="3" id="KW-0472">Membrane</keyword>
<accession>A0A6J6TRT8</accession>
<keyword evidence="2" id="KW-0560">Oxidoreductase</keyword>
<feature type="transmembrane region" description="Helical" evidence="3">
    <location>
        <begin position="24"/>
        <end position="48"/>
    </location>
</feature>
<dbReference type="InterPro" id="IPR011707">
    <property type="entry name" value="Cu-oxidase-like_N"/>
</dbReference>
<dbReference type="InterPro" id="IPR045087">
    <property type="entry name" value="Cu-oxidase_fam"/>
</dbReference>
<dbReference type="InterPro" id="IPR008972">
    <property type="entry name" value="Cupredoxin"/>
</dbReference>
<evidence type="ECO:0000313" key="7">
    <source>
        <dbReference type="EMBL" id="CAB4749826.1"/>
    </source>
</evidence>
<evidence type="ECO:0000259" key="5">
    <source>
        <dbReference type="Pfam" id="PF07732"/>
    </source>
</evidence>
<dbReference type="Pfam" id="PF07732">
    <property type="entry name" value="Cu-oxidase_3"/>
    <property type="match status" value="1"/>
</dbReference>
<dbReference type="AlphaFoldDB" id="A0A6J6TRT8"/>
<evidence type="ECO:0000256" key="3">
    <source>
        <dbReference type="SAM" id="Phobius"/>
    </source>
</evidence>
<evidence type="ECO:0000256" key="1">
    <source>
        <dbReference type="ARBA" id="ARBA00022723"/>
    </source>
</evidence>
<feature type="domain" description="Plastocyanin-like" evidence="4">
    <location>
        <begin position="360"/>
        <end position="462"/>
    </location>
</feature>
<protein>
    <submittedName>
        <fullName evidence="7">Unannotated protein</fullName>
    </submittedName>
</protein>
<gene>
    <name evidence="7" type="ORF">UFOPK2855_00092</name>
</gene>
<dbReference type="CDD" id="cd00920">
    <property type="entry name" value="Cupredoxin"/>
    <property type="match status" value="1"/>
</dbReference>
<dbReference type="Pfam" id="PF13473">
    <property type="entry name" value="Cupredoxin_1"/>
    <property type="match status" value="1"/>
</dbReference>
<feature type="domain" description="EfeO-type cupredoxin-like" evidence="6">
    <location>
        <begin position="41"/>
        <end position="137"/>
    </location>
</feature>
<reference evidence="7" key="1">
    <citation type="submission" date="2020-05" db="EMBL/GenBank/DDBJ databases">
        <authorList>
            <person name="Chiriac C."/>
            <person name="Salcher M."/>
            <person name="Ghai R."/>
            <person name="Kavagutti S V."/>
        </authorList>
    </citation>
    <scope>NUCLEOTIDE SEQUENCE</scope>
</reference>
<feature type="domain" description="Plastocyanin-like" evidence="5">
    <location>
        <begin position="216"/>
        <end position="325"/>
    </location>
</feature>
<dbReference type="PANTHER" id="PTHR11709">
    <property type="entry name" value="MULTI-COPPER OXIDASE"/>
    <property type="match status" value="1"/>
</dbReference>
<sequence length="470" mass="50506">MPVVSPETQTQIDIKDENGWTRGITFMMLAVIAIPTFVIGVVAVVALLNNNSASSEVSVQVELSEFKIAMSSSAVQPGDITFQIKNSGTVAHNFVIPKLSVRSEMINPGESTSVVVPGVAVGDYEINCEVSGHLAAGMKTMFIVSADAPSSDSHVMASGEAMNSMTAMSWQEMDAKMAEVALKFPAKTEGLGNSELSPIIDDDGYKVFNLTASIIKWEVEQGKFVEGWAYNGQIPGPILRANVGDKIRIVLKNELPESTSLHLHGVRVPNAMDGVDPYTQSPIEPGQSFSYEFTALEPAVGMYHSHHNAQVQVPNGLAGALLIGDWKDLGMKSASGRLLDTDGKADQEVVMVLNDSGTIGLSLNGKSFPATAPYTLKVGETMLVHYFNEGSLTHPMHLHQPSGLVVAHDGAPLEYPFWADTLNVAPGERWTVAYTAKDAGVWAWHCHILTHAETPTGMRYMVTALIVSAK</sequence>
<dbReference type="EMBL" id="CAEZZK010000008">
    <property type="protein sequence ID" value="CAB4749826.1"/>
    <property type="molecule type" value="Genomic_DNA"/>
</dbReference>
<dbReference type="InterPro" id="IPR028096">
    <property type="entry name" value="EfeO_Cupredoxin"/>
</dbReference>
<name>A0A6J6TRT8_9ZZZZ</name>
<dbReference type="SUPFAM" id="SSF49503">
    <property type="entry name" value="Cupredoxins"/>
    <property type="match status" value="3"/>
</dbReference>
<evidence type="ECO:0000256" key="2">
    <source>
        <dbReference type="ARBA" id="ARBA00023002"/>
    </source>
</evidence>
<dbReference type="Gene3D" id="2.60.40.420">
    <property type="entry name" value="Cupredoxins - blue copper proteins"/>
    <property type="match status" value="3"/>
</dbReference>
<dbReference type="InterPro" id="IPR011706">
    <property type="entry name" value="Cu-oxidase_C"/>
</dbReference>
<organism evidence="7">
    <name type="scientific">freshwater metagenome</name>
    <dbReference type="NCBI Taxonomy" id="449393"/>
    <lineage>
        <taxon>unclassified sequences</taxon>
        <taxon>metagenomes</taxon>
        <taxon>ecological metagenomes</taxon>
    </lineage>
</organism>
<keyword evidence="3" id="KW-0812">Transmembrane</keyword>
<keyword evidence="3" id="KW-1133">Transmembrane helix</keyword>